<dbReference type="CDD" id="cd02203">
    <property type="entry name" value="PurL_repeat1"/>
    <property type="match status" value="1"/>
</dbReference>
<evidence type="ECO:0000259" key="10">
    <source>
        <dbReference type="Pfam" id="PF02769"/>
    </source>
</evidence>
<evidence type="ECO:0000313" key="12">
    <source>
        <dbReference type="EMBL" id="GAP12955.1"/>
    </source>
</evidence>
<dbReference type="NCBIfam" id="TIGR01736">
    <property type="entry name" value="FGAM_synth_II"/>
    <property type="match status" value="1"/>
</dbReference>
<comment type="subcellular location">
    <subcellularLocation>
        <location evidence="8">Cytoplasm</location>
    </subcellularLocation>
</comment>
<dbReference type="EMBL" id="DF967972">
    <property type="protein sequence ID" value="GAP12955.1"/>
    <property type="molecule type" value="Genomic_DNA"/>
</dbReference>
<dbReference type="Gene3D" id="3.90.650.10">
    <property type="entry name" value="PurM-like C-terminal domain"/>
    <property type="match status" value="2"/>
</dbReference>
<dbReference type="GO" id="GO:0004642">
    <property type="term" value="F:phosphoribosylformylglycinamidine synthase activity"/>
    <property type="evidence" value="ECO:0007669"/>
    <property type="project" value="UniProtKB-UniRule"/>
</dbReference>
<dbReference type="InterPro" id="IPR003850">
    <property type="entry name" value="PurS"/>
</dbReference>
<dbReference type="Pfam" id="PF00586">
    <property type="entry name" value="AIRS"/>
    <property type="match status" value="2"/>
</dbReference>
<dbReference type="InterPro" id="IPR036676">
    <property type="entry name" value="PurM-like_C_sf"/>
</dbReference>
<proteinExistence type="inferred from homology"/>
<dbReference type="Gene3D" id="1.10.8.750">
    <property type="entry name" value="Phosphoribosylformylglycinamidine synthase, linker domain"/>
    <property type="match status" value="1"/>
</dbReference>
<evidence type="ECO:0000259" key="9">
    <source>
        <dbReference type="Pfam" id="PF00586"/>
    </source>
</evidence>
<keyword evidence="6 8" id="KW-0067">ATP-binding</keyword>
<comment type="subunit">
    <text evidence="8">Monomer. Part of the FGAM synthase complex composed of 1 PurL, 1 PurQ and 2 PurS subunits.</text>
</comment>
<dbReference type="InterPro" id="IPR010918">
    <property type="entry name" value="PurM-like_C_dom"/>
</dbReference>
<dbReference type="HAMAP" id="MF_00420">
    <property type="entry name" value="PurL_2"/>
    <property type="match status" value="1"/>
</dbReference>
<dbReference type="Gene3D" id="3.30.1280.10">
    <property type="entry name" value="Phosphoribosylformylglycinamidine synthase subunit PurS"/>
    <property type="match status" value="1"/>
</dbReference>
<dbReference type="Pfam" id="PF02700">
    <property type="entry name" value="PurS"/>
    <property type="match status" value="1"/>
</dbReference>
<feature type="binding site" evidence="8">
    <location>
        <position position="333"/>
    </location>
    <ligand>
        <name>Mg(2+)</name>
        <dbReference type="ChEBI" id="CHEBI:18420"/>
        <label>2</label>
    </ligand>
</feature>
<protein>
    <recommendedName>
        <fullName evidence="8">Phosphoribosylformylglycinamidine synthase subunit PurL</fullName>
        <shortName evidence="8">FGAM synthase</shortName>
        <ecNumber evidence="8">6.3.5.3</ecNumber>
    </recommendedName>
    <alternativeName>
        <fullName evidence="8">Formylglycinamide ribonucleotide amidotransferase subunit II</fullName>
        <shortName evidence="8">FGAR amidotransferase II</shortName>
        <shortName evidence="8">FGAR-AT II</shortName>
    </alternativeName>
    <alternativeName>
        <fullName evidence="8">Glutamine amidotransferase PurL</fullName>
    </alternativeName>
    <alternativeName>
        <fullName evidence="8">Phosphoribosylformylglycinamidine synthase subunit II</fullName>
    </alternativeName>
</protein>
<dbReference type="EC" id="6.3.5.3" evidence="8"/>
<evidence type="ECO:0000259" key="11">
    <source>
        <dbReference type="Pfam" id="PF18072"/>
    </source>
</evidence>
<dbReference type="UniPathway" id="UPA00074">
    <property type="reaction ID" value="UER00128"/>
</dbReference>
<dbReference type="InterPro" id="IPR036604">
    <property type="entry name" value="PurS-like_sf"/>
</dbReference>
<dbReference type="GO" id="GO:0005524">
    <property type="term" value="F:ATP binding"/>
    <property type="evidence" value="ECO:0007669"/>
    <property type="project" value="UniProtKB-UniRule"/>
</dbReference>
<dbReference type="SUPFAM" id="SSF82697">
    <property type="entry name" value="PurS-like"/>
    <property type="match status" value="1"/>
</dbReference>
<feature type="active site" description="Proton acceptor" evidence="8">
    <location>
        <position position="311"/>
    </location>
</feature>
<feature type="binding site" evidence="8">
    <location>
        <position position="769"/>
    </location>
    <ligand>
        <name>substrate</name>
    </ligand>
</feature>
<dbReference type="InterPro" id="IPR041609">
    <property type="entry name" value="PurL_linker"/>
</dbReference>
<dbReference type="Pfam" id="PF02769">
    <property type="entry name" value="AIRS_C"/>
    <property type="match status" value="2"/>
</dbReference>
<dbReference type="InterPro" id="IPR016188">
    <property type="entry name" value="PurM-like_N"/>
</dbReference>
<keyword evidence="4 8" id="KW-0547">Nucleotide-binding</keyword>
<comment type="pathway">
    <text evidence="8">Purine metabolism; IMP biosynthesis via de novo pathway; 5-amino-1-(5-phospho-D-ribosyl)imidazole from N(2)-formyl-N(1)-(5-phospho-D-ribosyl)glycinamide: step 1/2.</text>
</comment>
<evidence type="ECO:0000256" key="5">
    <source>
        <dbReference type="ARBA" id="ARBA00022755"/>
    </source>
</evidence>
<dbReference type="CDD" id="cd02204">
    <property type="entry name" value="PurL_repeat2"/>
    <property type="match status" value="1"/>
</dbReference>
<keyword evidence="2 8" id="KW-0436">Ligase</keyword>
<evidence type="ECO:0000256" key="3">
    <source>
        <dbReference type="ARBA" id="ARBA00022723"/>
    </source>
</evidence>
<evidence type="ECO:0000313" key="13">
    <source>
        <dbReference type="Proteomes" id="UP000055060"/>
    </source>
</evidence>
<gene>
    <name evidence="8" type="primary">purL</name>
    <name evidence="12" type="ORF">LARV_00695</name>
</gene>
<dbReference type="STRING" id="360412.LARV_00695"/>
<keyword evidence="7 8" id="KW-0460">Magnesium</keyword>
<dbReference type="PANTHER" id="PTHR43555:SF1">
    <property type="entry name" value="PHOSPHORIBOSYLFORMYLGLYCINAMIDINE SYNTHASE SUBUNIT PURL"/>
    <property type="match status" value="1"/>
</dbReference>
<dbReference type="AlphaFoldDB" id="A0A0S7BGK8"/>
<comment type="catalytic activity">
    <reaction evidence="8">
        <text>N(2)-formyl-N(1)-(5-phospho-beta-D-ribosyl)glycinamide + L-glutamine + ATP + H2O = 2-formamido-N(1)-(5-O-phospho-beta-D-ribosyl)acetamidine + L-glutamate + ADP + phosphate + H(+)</text>
        <dbReference type="Rhea" id="RHEA:17129"/>
        <dbReference type="ChEBI" id="CHEBI:15377"/>
        <dbReference type="ChEBI" id="CHEBI:15378"/>
        <dbReference type="ChEBI" id="CHEBI:29985"/>
        <dbReference type="ChEBI" id="CHEBI:30616"/>
        <dbReference type="ChEBI" id="CHEBI:43474"/>
        <dbReference type="ChEBI" id="CHEBI:58359"/>
        <dbReference type="ChEBI" id="CHEBI:147286"/>
        <dbReference type="ChEBI" id="CHEBI:147287"/>
        <dbReference type="ChEBI" id="CHEBI:456216"/>
        <dbReference type="EC" id="6.3.5.3"/>
    </reaction>
</comment>
<feature type="binding site" evidence="8">
    <location>
        <position position="309"/>
    </location>
    <ligand>
        <name>Mg(2+)</name>
        <dbReference type="ChEBI" id="CHEBI:18420"/>
        <label>1</label>
    </ligand>
</feature>
<dbReference type="GO" id="GO:0005737">
    <property type="term" value="C:cytoplasm"/>
    <property type="evidence" value="ECO:0007669"/>
    <property type="project" value="UniProtKB-SubCell"/>
</dbReference>
<feature type="domain" description="Phosphoribosylformylglycinamidine synthase linker" evidence="11">
    <location>
        <begin position="199"/>
        <end position="246"/>
    </location>
</feature>
<dbReference type="InterPro" id="IPR010074">
    <property type="entry name" value="PRibForGlyAmidine_synth_PurL"/>
</dbReference>
<feature type="domain" description="PurM-like N-terminal" evidence="9">
    <location>
        <begin position="670"/>
        <end position="796"/>
    </location>
</feature>
<comment type="caution">
    <text evidence="8">Lacks conserved residue(s) required for the propagation of feature annotation.</text>
</comment>
<feature type="active site" evidence="8">
    <location>
        <position position="242"/>
    </location>
</feature>
<feature type="binding site" evidence="8">
    <location>
        <position position="766"/>
    </location>
    <ligand>
        <name>ATP</name>
        <dbReference type="ChEBI" id="CHEBI:30616"/>
    </ligand>
</feature>
<sequence>MPSSNEPLSEVRRFVVAPRAPEDPRSSGFLHDAHALGLTAVERIHCADLYFIQGRLSSTEVQVLVDRLLHDPITHNVMQHQTAAANLSAAACLSKQMYVIEVALRPGVTDPVAEQIVRAAHLLGIPGVEAASTGLRFEVYGTGLSEADCHLLAARLLSNPVIQRYTLGEIEPSFPVRARASDAVEILPIRTLDDAGLLALSQERRAALDLNEMRAIQEYYRAEGRDLTDVELEMIAQTWSEHCVHKTFKARVSVERPGQAEPEIIPNLFKATIRAATEKVNAPWVLSAFVDNAGLVEYDGVNAVSFKVETHNHPSAIEPFGGANTGVGGVIRDVLGVSAKPVAATDVLCFGPQDTPFSDLPEGVLHPRRILSGVVAGVQDYGNKIGLPTVSGGVWFDPGYTANPLVFCGCLGIAPKDAHPSDPQPGDRIIVLGGRTGRDGLRGATFSSMTMDAQTGEVSGASVQIGAPVVEKGLIDVVLLARDQRLYTAITDCGAGGLSSAVGEMTSTRGGQVQLDQVPLKYPGLAPWEIWLSEAQERMVLAVPPACVPALQTLCDRYAVRLVDIGEFQASGRIVVKYGPKTVLDLSNDFLHEGLPQRNLSARVLPPRCPAGQTAALPQRETDYAARLLALLSHPNIASKERIIRLYDHEIQGGSYIKPLAGLAADAPADAVVLRPPTSAGPQALALSAGMNPEYGKLDARQMAVNAIDEAMRNAVAAGADPDQMALLDNFCWGDPLRPETLGELVEAAQGCYDGAVYYGAPFISGKDSFNNEYLGSDGQRHAIPPTLLVSGLGLVEDADAAVSMDLKSAGNHLYLVGAFAPTFGGSHYALICPSGEQPPAEGVPALHPQTRAVYRALHAAMRAGWVAACHDLSEGGLGVAAAEMCIGGRLGLDLALEEDEPLRALFGETSGCLLAEVPAQHAAAFEAALQGLPCRRLGAVTTAPRLTARRAGRTLLDLPVDRLVDAFQRPF</sequence>
<dbReference type="GO" id="GO:0006189">
    <property type="term" value="P:'de novo' IMP biosynthetic process"/>
    <property type="evidence" value="ECO:0007669"/>
    <property type="project" value="UniProtKB-UniRule"/>
</dbReference>
<dbReference type="GO" id="GO:0000287">
    <property type="term" value="F:magnesium ion binding"/>
    <property type="evidence" value="ECO:0007669"/>
    <property type="project" value="UniProtKB-UniRule"/>
</dbReference>
<evidence type="ECO:0000256" key="4">
    <source>
        <dbReference type="ARBA" id="ARBA00022741"/>
    </source>
</evidence>
<feature type="binding site" evidence="8">
    <location>
        <position position="464"/>
    </location>
    <ligand>
        <name>substrate</name>
    </ligand>
</feature>
<reference evidence="12" key="1">
    <citation type="submission" date="2015-07" db="EMBL/GenBank/DDBJ databases">
        <title>Draft Genome Sequences of Anaerolinea thermolimosa IMO-1, Bellilinea caldifistulae GOMI-1, Leptolinea tardivitalis YMTK-2, Levilinea saccharolytica KIBI-1,Longilinea arvoryzae KOME-1, Previously Described as Members of the Anaerolineaceae (Chloroflexi).</title>
        <authorList>
            <person name="Sekiguchi Y."/>
            <person name="Ohashi A."/>
            <person name="Matsuura N."/>
            <person name="Tourlousse M.D."/>
        </authorList>
    </citation>
    <scope>NUCLEOTIDE SEQUENCE [LARGE SCALE GENOMIC DNA]</scope>
    <source>
        <strain evidence="12">KOME-1</strain>
    </source>
</reference>
<evidence type="ECO:0000256" key="1">
    <source>
        <dbReference type="ARBA" id="ARBA00022490"/>
    </source>
</evidence>
<keyword evidence="5 8" id="KW-0658">Purine biosynthesis</keyword>
<dbReference type="SUPFAM" id="SSF55326">
    <property type="entry name" value="PurM N-terminal domain-like"/>
    <property type="match status" value="2"/>
</dbReference>
<evidence type="ECO:0000256" key="8">
    <source>
        <dbReference type="HAMAP-Rule" id="MF_00420"/>
    </source>
</evidence>
<dbReference type="PANTHER" id="PTHR43555">
    <property type="entry name" value="PHOSPHORIBOSYLFORMYLGLYCINAMIDINE SYNTHASE SUBUNIT PURL"/>
    <property type="match status" value="1"/>
</dbReference>
<dbReference type="Gene3D" id="3.30.1330.10">
    <property type="entry name" value="PurM-like, N-terminal domain"/>
    <property type="match status" value="2"/>
</dbReference>
<feature type="domain" description="PurM-like C-terminal" evidence="10">
    <location>
        <begin position="424"/>
        <end position="578"/>
    </location>
</feature>
<feature type="binding site" evidence="8">
    <location>
        <position position="492"/>
    </location>
    <ligand>
        <name>Mg(2+)</name>
        <dbReference type="ChEBI" id="CHEBI:18420"/>
        <label>2</label>
    </ligand>
</feature>
<dbReference type="Pfam" id="PF18072">
    <property type="entry name" value="FGAR-AT_linker"/>
    <property type="match status" value="1"/>
</dbReference>
<feature type="domain" description="PurM-like N-terminal" evidence="9">
    <location>
        <begin position="291"/>
        <end position="414"/>
    </location>
</feature>
<feature type="binding site" evidence="8">
    <location>
        <position position="332"/>
    </location>
    <ligand>
        <name>substrate</name>
    </ligand>
</feature>
<keyword evidence="1 8" id="KW-0963">Cytoplasm</keyword>
<organism evidence="12">
    <name type="scientific">Longilinea arvoryzae</name>
    <dbReference type="NCBI Taxonomy" id="360412"/>
    <lineage>
        <taxon>Bacteria</taxon>
        <taxon>Bacillati</taxon>
        <taxon>Chloroflexota</taxon>
        <taxon>Anaerolineae</taxon>
        <taxon>Anaerolineales</taxon>
        <taxon>Anaerolineaceae</taxon>
        <taxon>Longilinea</taxon>
    </lineage>
</organism>
<accession>A0A0S7BGK8</accession>
<dbReference type="RefSeq" id="WP_083522298.1">
    <property type="nucleotide sequence ID" value="NZ_DF967972.1"/>
</dbReference>
<comment type="function">
    <text evidence="8">Part of the phosphoribosylformylglycinamidine synthase complex involved in the purines biosynthetic pathway. Catalyzes the ATP-dependent conversion of formylglycinamide ribonucleotide (FGAR) and glutamine to yield formylglycinamidine ribonucleotide (FGAM) and glutamate. The FGAM synthase complex is composed of three subunits. PurQ produces an ammonia molecule by converting glutamine to glutamate. PurL transfers the ammonia molecule to FGAR to form FGAM in an ATP-dependent manner. PurS interacts with PurQ and PurL and is thought to assist in the transfer of the ammonia molecule from PurQ to PurL.</text>
</comment>
<dbReference type="InterPro" id="IPR036921">
    <property type="entry name" value="PurM-like_N_sf"/>
</dbReference>
<name>A0A0S7BGK8_9CHLR</name>
<comment type="similarity">
    <text evidence="8">Belongs to the FGAMS family.</text>
</comment>
<evidence type="ECO:0000256" key="2">
    <source>
        <dbReference type="ARBA" id="ARBA00022598"/>
    </source>
</evidence>
<evidence type="ECO:0000256" key="7">
    <source>
        <dbReference type="ARBA" id="ARBA00022842"/>
    </source>
</evidence>
<feature type="binding site" evidence="8">
    <location>
        <position position="729"/>
    </location>
    <ligand>
        <name>ATP</name>
        <dbReference type="ChEBI" id="CHEBI:30616"/>
    </ligand>
</feature>
<keyword evidence="13" id="KW-1185">Reference proteome</keyword>
<evidence type="ECO:0000256" key="6">
    <source>
        <dbReference type="ARBA" id="ARBA00022840"/>
    </source>
</evidence>
<feature type="binding site" evidence="8">
    <location>
        <position position="307"/>
    </location>
    <ligand>
        <name>ATP</name>
        <dbReference type="ChEBI" id="CHEBI:30616"/>
    </ligand>
</feature>
<dbReference type="Proteomes" id="UP000055060">
    <property type="component" value="Unassembled WGS sequence"/>
</dbReference>
<dbReference type="OrthoDB" id="9804441at2"/>
<keyword evidence="3 8" id="KW-0479">Metal-binding</keyword>
<feature type="domain" description="PurM-like C-terminal" evidence="10">
    <location>
        <begin position="810"/>
        <end position="949"/>
    </location>
</feature>
<dbReference type="SUPFAM" id="SSF56042">
    <property type="entry name" value="PurM C-terminal domain-like"/>
    <property type="match status" value="2"/>
</dbReference>